<dbReference type="EMBL" id="FONZ01000007">
    <property type="protein sequence ID" value="SFF37032.1"/>
    <property type="molecule type" value="Genomic_DNA"/>
</dbReference>
<gene>
    <name evidence="3" type="ORF">SAMN04488035_2705</name>
</gene>
<keyword evidence="4" id="KW-1185">Reference proteome</keyword>
<dbReference type="STRING" id="285351.SAMN04488035_2705"/>
<reference evidence="4" key="1">
    <citation type="submission" date="2016-10" db="EMBL/GenBank/DDBJ databases">
        <authorList>
            <person name="Varghese N."/>
            <person name="Submissions S."/>
        </authorList>
    </citation>
    <scope>NUCLEOTIDE SEQUENCE [LARGE SCALE GENOMIC DNA]</scope>
    <source>
        <strain evidence="4">DSM 19083</strain>
    </source>
</reference>
<proteinExistence type="predicted"/>
<feature type="region of interest" description="Disordered" evidence="1">
    <location>
        <begin position="95"/>
        <end position="135"/>
    </location>
</feature>
<dbReference type="InterPro" id="IPR003615">
    <property type="entry name" value="HNH_nuc"/>
</dbReference>
<dbReference type="CDD" id="cd00085">
    <property type="entry name" value="HNHc"/>
    <property type="match status" value="1"/>
</dbReference>
<protein>
    <recommendedName>
        <fullName evidence="2">HNH nuclease domain-containing protein</fullName>
    </recommendedName>
</protein>
<dbReference type="AlphaFoldDB" id="A0A1I2I430"/>
<organism evidence="3 4">
    <name type="scientific">Flavimobilis marinus</name>
    <dbReference type="NCBI Taxonomy" id="285351"/>
    <lineage>
        <taxon>Bacteria</taxon>
        <taxon>Bacillati</taxon>
        <taxon>Actinomycetota</taxon>
        <taxon>Actinomycetes</taxon>
        <taxon>Micrococcales</taxon>
        <taxon>Jonesiaceae</taxon>
        <taxon>Flavimobilis</taxon>
    </lineage>
</organism>
<sequence>LRDFTRIARRFAVVADPESDERGYRLASEREHLDLSPTIGGYHVQGFLAEEHGQLVRTALGAVMGTAEPGCTQSPAKRRAVALAGLARQALDEGRFRSTNEQGPAGDRLAEGARAVGEDSWGARDGSARDGSPAVRPHLTVTVSWTELTHLLGANTAARADAIPATSATEDLHAMNAQEWQHLLESPPATWSDGRGPVPPEVLKRIAADCALTRVIFGPESQILDVGRAQRTFTGPRRKAIIARDQHCVWPGCHEPPEHAQIHHARVHWADGGRTSTDNAALLCWYHHDHVDTRRIAMTFTNGRWHFDAPGSYGIRGSDGRGAGGRGRAVA</sequence>
<accession>A0A1I2I430</accession>
<evidence type="ECO:0000256" key="1">
    <source>
        <dbReference type="SAM" id="MobiDB-lite"/>
    </source>
</evidence>
<feature type="domain" description="HNH nuclease" evidence="2">
    <location>
        <begin position="236"/>
        <end position="289"/>
    </location>
</feature>
<dbReference type="RefSeq" id="WP_177191385.1">
    <property type="nucleotide sequence ID" value="NZ_FONZ01000007.1"/>
</dbReference>
<evidence type="ECO:0000313" key="3">
    <source>
        <dbReference type="EMBL" id="SFF37032.1"/>
    </source>
</evidence>
<feature type="non-terminal residue" evidence="3">
    <location>
        <position position="1"/>
    </location>
</feature>
<evidence type="ECO:0000259" key="2">
    <source>
        <dbReference type="SMART" id="SM00507"/>
    </source>
</evidence>
<evidence type="ECO:0000313" key="4">
    <source>
        <dbReference type="Proteomes" id="UP000198520"/>
    </source>
</evidence>
<dbReference type="Proteomes" id="UP000198520">
    <property type="component" value="Unassembled WGS sequence"/>
</dbReference>
<name>A0A1I2I430_9MICO</name>
<dbReference type="SMART" id="SM00507">
    <property type="entry name" value="HNHc"/>
    <property type="match status" value="1"/>
</dbReference>